<protein>
    <submittedName>
        <fullName evidence="2">Uncharacterized protein</fullName>
    </submittedName>
</protein>
<sequence length="213" mass="23298">MHKTLDYILVNVVDDDDETNLKLRPKDKINQSMVDLVLRPPTTTTPLHLSSIPSSRLLTCPSVPTLICHNWPVGRDATPASPRRLTQATRCEGIPSTMEDEGPGMMHRRHPHYLVVPTACPTASHSLGVSVRSGYTTVLTRRGTASASMLSTMQIPPTHRDDGASEGPYPSPPLPYATSPPLLSPPHQCPRPLSCHHRRGPLSSPRLHLPDSL</sequence>
<evidence type="ECO:0000313" key="2">
    <source>
        <dbReference type="EMBL" id="KAF9470271.1"/>
    </source>
</evidence>
<reference evidence="2" key="1">
    <citation type="submission" date="2020-11" db="EMBL/GenBank/DDBJ databases">
        <authorList>
            <consortium name="DOE Joint Genome Institute"/>
            <person name="Ahrendt S."/>
            <person name="Riley R."/>
            <person name="Andreopoulos W."/>
            <person name="Labutti K."/>
            <person name="Pangilinan J."/>
            <person name="Ruiz-Duenas F.J."/>
            <person name="Barrasa J.M."/>
            <person name="Sanchez-Garcia M."/>
            <person name="Camarero S."/>
            <person name="Miyauchi S."/>
            <person name="Serrano A."/>
            <person name="Linde D."/>
            <person name="Babiker R."/>
            <person name="Drula E."/>
            <person name="Ayuso-Fernandez I."/>
            <person name="Pacheco R."/>
            <person name="Padilla G."/>
            <person name="Ferreira P."/>
            <person name="Barriuso J."/>
            <person name="Kellner H."/>
            <person name="Castanera R."/>
            <person name="Alfaro M."/>
            <person name="Ramirez L."/>
            <person name="Pisabarro A.G."/>
            <person name="Kuo A."/>
            <person name="Tritt A."/>
            <person name="Lipzen A."/>
            <person name="He G."/>
            <person name="Yan M."/>
            <person name="Ng V."/>
            <person name="Cullen D."/>
            <person name="Martin F."/>
            <person name="Rosso M.-N."/>
            <person name="Henrissat B."/>
            <person name="Hibbett D."/>
            <person name="Martinez A.T."/>
            <person name="Grigoriev I.V."/>
        </authorList>
    </citation>
    <scope>NUCLEOTIDE SEQUENCE</scope>
    <source>
        <strain evidence="2">CIRM-BRFM 674</strain>
    </source>
</reference>
<proteinExistence type="predicted"/>
<evidence type="ECO:0000256" key="1">
    <source>
        <dbReference type="SAM" id="MobiDB-lite"/>
    </source>
</evidence>
<organism evidence="2 3">
    <name type="scientific">Pholiota conissans</name>
    <dbReference type="NCBI Taxonomy" id="109636"/>
    <lineage>
        <taxon>Eukaryota</taxon>
        <taxon>Fungi</taxon>
        <taxon>Dikarya</taxon>
        <taxon>Basidiomycota</taxon>
        <taxon>Agaricomycotina</taxon>
        <taxon>Agaricomycetes</taxon>
        <taxon>Agaricomycetidae</taxon>
        <taxon>Agaricales</taxon>
        <taxon>Agaricineae</taxon>
        <taxon>Strophariaceae</taxon>
        <taxon>Pholiota</taxon>
    </lineage>
</organism>
<name>A0A9P6CKR1_9AGAR</name>
<keyword evidence="3" id="KW-1185">Reference proteome</keyword>
<dbReference type="Proteomes" id="UP000807469">
    <property type="component" value="Unassembled WGS sequence"/>
</dbReference>
<feature type="region of interest" description="Disordered" evidence="1">
    <location>
        <begin position="148"/>
        <end position="213"/>
    </location>
</feature>
<gene>
    <name evidence="2" type="ORF">BDN70DRAFT_939862</name>
</gene>
<evidence type="ECO:0000313" key="3">
    <source>
        <dbReference type="Proteomes" id="UP000807469"/>
    </source>
</evidence>
<comment type="caution">
    <text evidence="2">The sequence shown here is derived from an EMBL/GenBank/DDBJ whole genome shotgun (WGS) entry which is preliminary data.</text>
</comment>
<dbReference type="AlphaFoldDB" id="A0A9P6CKR1"/>
<dbReference type="EMBL" id="MU156109">
    <property type="protein sequence ID" value="KAF9470271.1"/>
    <property type="molecule type" value="Genomic_DNA"/>
</dbReference>
<accession>A0A9P6CKR1</accession>